<name>A0AAV6GJV9_9TELE</name>
<evidence type="ECO:0000313" key="6">
    <source>
        <dbReference type="Proteomes" id="UP000823561"/>
    </source>
</evidence>
<evidence type="ECO:0000256" key="2">
    <source>
        <dbReference type="SAM" id="Coils"/>
    </source>
</evidence>
<comment type="caution">
    <text evidence="5">The sequence shown here is derived from an EMBL/GenBank/DDBJ whole genome shotgun (WGS) entry which is preliminary data.</text>
</comment>
<dbReference type="PANTHER" id="PTHR21683:SF3">
    <property type="entry name" value="CILIA AND FLAGELLA ASSOCIATED PROTEIN 100"/>
    <property type="match status" value="1"/>
</dbReference>
<dbReference type="Pfam" id="PF13863">
    <property type="entry name" value="DUF4200"/>
    <property type="match status" value="1"/>
</dbReference>
<organism evidence="5 6">
    <name type="scientific">Alosa alosa</name>
    <name type="common">allis shad</name>
    <dbReference type="NCBI Taxonomy" id="278164"/>
    <lineage>
        <taxon>Eukaryota</taxon>
        <taxon>Metazoa</taxon>
        <taxon>Chordata</taxon>
        <taxon>Craniata</taxon>
        <taxon>Vertebrata</taxon>
        <taxon>Euteleostomi</taxon>
        <taxon>Actinopterygii</taxon>
        <taxon>Neopterygii</taxon>
        <taxon>Teleostei</taxon>
        <taxon>Clupei</taxon>
        <taxon>Clupeiformes</taxon>
        <taxon>Clupeoidei</taxon>
        <taxon>Clupeidae</taxon>
        <taxon>Alosa</taxon>
    </lineage>
</organism>
<keyword evidence="1 2" id="KW-0175">Coiled coil</keyword>
<evidence type="ECO:0000313" key="5">
    <source>
        <dbReference type="EMBL" id="KAG5274081.1"/>
    </source>
</evidence>
<protein>
    <recommendedName>
        <fullName evidence="4">DUF4200 domain-containing protein</fullName>
    </recommendedName>
</protein>
<accession>A0AAV6GJV9</accession>
<dbReference type="EMBL" id="JADWDJ010000011">
    <property type="protein sequence ID" value="KAG5274081.1"/>
    <property type="molecule type" value="Genomic_DNA"/>
</dbReference>
<reference evidence="5" key="1">
    <citation type="submission" date="2020-10" db="EMBL/GenBank/DDBJ databases">
        <title>Chromosome-scale genome assembly of the Allis shad, Alosa alosa.</title>
        <authorList>
            <person name="Margot Z."/>
            <person name="Christophe K."/>
            <person name="Cabau C."/>
            <person name="Louis A."/>
            <person name="Berthelot C."/>
            <person name="Parey E."/>
            <person name="Roest Crollius H."/>
            <person name="Montfort J."/>
            <person name="Robinson-Rechavi M."/>
            <person name="Bucao C."/>
            <person name="Bouchez O."/>
            <person name="Gislard M."/>
            <person name="Lluch J."/>
            <person name="Milhes M."/>
            <person name="Lampietro C."/>
            <person name="Lopez Roques C."/>
            <person name="Donnadieu C."/>
            <person name="Braasch I."/>
            <person name="Desvignes T."/>
            <person name="Postlethwait J."/>
            <person name="Bobe J."/>
            <person name="Guiguen Y."/>
        </authorList>
    </citation>
    <scope>NUCLEOTIDE SEQUENCE</scope>
    <source>
        <strain evidence="5">M-15738</strain>
        <tissue evidence="5">Blood</tissue>
    </source>
</reference>
<gene>
    <name evidence="5" type="ORF">AALO_G00158950</name>
</gene>
<feature type="domain" description="DUF4200" evidence="4">
    <location>
        <begin position="138"/>
        <end position="253"/>
    </location>
</feature>
<sequence>MKKHFNVSLVVPVMKKGTGKTVATSNDYNYLLRRFGLASDKKTESQNPFVVPTDIDIFKRRVEESHEKQQEKVFQSKLPVHEKTTLLYRRRCHSAPLRELREEPEYETNQSKRDKAKWTTVISNGRCKEKESIQDYKDEQKEMFMAQYALAVKKETIRKMKRDSEHAMRKMKQAELDLEEDAVAFEEFLKLNDQSSVEAVKLAEKETMAKLEKTAEIKKVTSEMMTVKSDISRHQEVLNEYGIYRKFLTALAPPEFRDEQKRKREERRRVKLSGLRDKAVHQHLQSAKGDKQPSMALTRQNSKMLKTMPTRPSMNTRRPSGLQGKKNSLPEIAEEPKYESDVFESDEEPEIYFTDPQEMLNILADLEEQNLSYIQNFQETEEATEEFRCQVLMTQKKMKSQTEILEKQIEIIQAAIEREKEKTQELQLKSKIFSFGEFRADKQDSMLDQLHKKVREVYISCVGNVDCKISTVQMLARIEHKMLEMLECLELQPQDKLKMLKAAREKETRMRLREEKARLKQQHQEERIRVALERATRAAKKWAGRKLMGRSEPPAIKKNDQNHLMATKEQEDLLYFFS</sequence>
<dbReference type="InterPro" id="IPR051147">
    <property type="entry name" value="CFAP_domain-containing"/>
</dbReference>
<dbReference type="PANTHER" id="PTHR21683">
    <property type="entry name" value="COILED-COIL DOMAIN-CONTAINING PROTEIN 42 LIKE-2-LIKE-RELATED"/>
    <property type="match status" value="1"/>
</dbReference>
<dbReference type="AlphaFoldDB" id="A0AAV6GJV9"/>
<feature type="compositionally biased region" description="Polar residues" evidence="3">
    <location>
        <begin position="307"/>
        <end position="318"/>
    </location>
</feature>
<dbReference type="Proteomes" id="UP000823561">
    <property type="component" value="Chromosome 11"/>
</dbReference>
<feature type="coiled-coil region" evidence="2">
    <location>
        <begin position="363"/>
        <end position="429"/>
    </location>
</feature>
<feature type="coiled-coil region" evidence="2">
    <location>
        <begin position="502"/>
        <end position="529"/>
    </location>
</feature>
<evidence type="ECO:0000259" key="4">
    <source>
        <dbReference type="Pfam" id="PF13863"/>
    </source>
</evidence>
<dbReference type="InterPro" id="IPR025252">
    <property type="entry name" value="DUF4200"/>
</dbReference>
<proteinExistence type="predicted"/>
<dbReference type="GO" id="GO:0005856">
    <property type="term" value="C:cytoskeleton"/>
    <property type="evidence" value="ECO:0007669"/>
    <property type="project" value="UniProtKB-ARBA"/>
</dbReference>
<evidence type="ECO:0000256" key="3">
    <source>
        <dbReference type="SAM" id="MobiDB-lite"/>
    </source>
</evidence>
<feature type="region of interest" description="Disordered" evidence="3">
    <location>
        <begin position="307"/>
        <end position="345"/>
    </location>
</feature>
<keyword evidence="6" id="KW-1185">Reference proteome</keyword>
<evidence type="ECO:0000256" key="1">
    <source>
        <dbReference type="ARBA" id="ARBA00023054"/>
    </source>
</evidence>